<feature type="domain" description="Transcriptional repressor PaaX-like central Cas2-like" evidence="2">
    <location>
        <begin position="90"/>
        <end position="170"/>
    </location>
</feature>
<evidence type="ECO:0000259" key="2">
    <source>
        <dbReference type="Pfam" id="PF20803"/>
    </source>
</evidence>
<protein>
    <submittedName>
        <fullName evidence="3">Uncharacterized protein</fullName>
    </submittedName>
</protein>
<evidence type="ECO:0000259" key="1">
    <source>
        <dbReference type="Pfam" id="PF08223"/>
    </source>
</evidence>
<dbReference type="Proteomes" id="UP000177698">
    <property type="component" value="Unassembled WGS sequence"/>
</dbReference>
<dbReference type="InterPro" id="IPR048846">
    <property type="entry name" value="PaaX-like_central"/>
</dbReference>
<dbReference type="GO" id="GO:0006351">
    <property type="term" value="P:DNA-templated transcription"/>
    <property type="evidence" value="ECO:0007669"/>
    <property type="project" value="TreeGrafter"/>
</dbReference>
<comment type="caution">
    <text evidence="3">The sequence shown here is derived from an EMBL/GenBank/DDBJ whole genome shotgun (WGS) entry which is preliminary data.</text>
</comment>
<accession>A0A1F7IFZ6</accession>
<dbReference type="SUPFAM" id="SSF46785">
    <property type="entry name" value="Winged helix' DNA-binding domain"/>
    <property type="match status" value="1"/>
</dbReference>
<name>A0A1F7IFZ6_9BACT</name>
<proteinExistence type="predicted"/>
<dbReference type="Pfam" id="PF20803">
    <property type="entry name" value="PaaX_M"/>
    <property type="match status" value="1"/>
</dbReference>
<dbReference type="STRING" id="1802056.A2954_04595"/>
<feature type="domain" description="Transcriptional repressor PaaX-like C-terminal" evidence="1">
    <location>
        <begin position="175"/>
        <end position="236"/>
    </location>
</feature>
<evidence type="ECO:0000313" key="4">
    <source>
        <dbReference type="Proteomes" id="UP000177698"/>
    </source>
</evidence>
<dbReference type="AlphaFoldDB" id="A0A1F7IFZ6"/>
<dbReference type="Gene3D" id="3.30.70.2650">
    <property type="match status" value="1"/>
</dbReference>
<sequence>MLKRGLKRSFLFFLSNCMDLYTSLSVRSFYRSFYSPGGYKPETLTQYLSRMAKVGEIEKKIINGKVVFAITTKGEKLLDQVIPLRKLEEKKWDGWWRIVIFDIEEKKKYLRDRVREKLLGLGFGKWQESVYISPHPMAEEMNEYFEEKDLYPSCVCLEARETGKKDNKLLAEQIFKLNELTSNYKNIIKDIDLTTQLIKENKFSKAEAIEKLHIYLEKYELVLMRDPFLPEELWVEYPIREKTKKYLTDLTQNVAKSI</sequence>
<dbReference type="EMBL" id="MGAG01000003">
    <property type="protein sequence ID" value="OGK42260.1"/>
    <property type="molecule type" value="Genomic_DNA"/>
</dbReference>
<dbReference type="PANTHER" id="PTHR30319:SF1">
    <property type="entry name" value="TRANSCRIPTIONAL REPRESSOR PAAX"/>
    <property type="match status" value="1"/>
</dbReference>
<dbReference type="PANTHER" id="PTHR30319">
    <property type="entry name" value="PHENYLACETIC ACID REGULATOR-RELATED TRANSCRIPTIONAL REPRESSOR"/>
    <property type="match status" value="1"/>
</dbReference>
<dbReference type="InterPro" id="IPR013225">
    <property type="entry name" value="PaaX_C"/>
</dbReference>
<organism evidence="3 4">
    <name type="scientific">Candidatus Roizmanbacteria bacterium RIFCSPLOWO2_01_FULL_37_12</name>
    <dbReference type="NCBI Taxonomy" id="1802056"/>
    <lineage>
        <taxon>Bacteria</taxon>
        <taxon>Candidatus Roizmaniibacteriota</taxon>
    </lineage>
</organism>
<reference evidence="3 4" key="1">
    <citation type="journal article" date="2016" name="Nat. Commun.">
        <title>Thousands of microbial genomes shed light on interconnected biogeochemical processes in an aquifer system.</title>
        <authorList>
            <person name="Anantharaman K."/>
            <person name="Brown C.T."/>
            <person name="Hug L.A."/>
            <person name="Sharon I."/>
            <person name="Castelle C.J."/>
            <person name="Probst A.J."/>
            <person name="Thomas B.C."/>
            <person name="Singh A."/>
            <person name="Wilkins M.J."/>
            <person name="Karaoz U."/>
            <person name="Brodie E.L."/>
            <person name="Williams K.H."/>
            <person name="Hubbard S.S."/>
            <person name="Banfield J.F."/>
        </authorList>
    </citation>
    <scope>NUCLEOTIDE SEQUENCE [LARGE SCALE GENOMIC DNA]</scope>
</reference>
<gene>
    <name evidence="3" type="ORF">A2954_04595</name>
</gene>
<dbReference type="Pfam" id="PF08223">
    <property type="entry name" value="PaaX_C"/>
    <property type="match status" value="1"/>
</dbReference>
<dbReference type="InterPro" id="IPR036390">
    <property type="entry name" value="WH_DNA-bd_sf"/>
</dbReference>
<evidence type="ECO:0000313" key="3">
    <source>
        <dbReference type="EMBL" id="OGK42260.1"/>
    </source>
</evidence>